<keyword evidence="2" id="KW-0732">Signal</keyword>
<dbReference type="VEuPathDB" id="FungiDB:yc1106_09573"/>
<evidence type="ECO:0000313" key="4">
    <source>
        <dbReference type="Proteomes" id="UP001056012"/>
    </source>
</evidence>
<gene>
    <name evidence="3" type="ORF">yc1106_09573</name>
</gene>
<accession>A0A9Q9DXT9</accession>
<dbReference type="OrthoDB" id="5132818at2759"/>
<evidence type="ECO:0000313" key="3">
    <source>
        <dbReference type="EMBL" id="USP82299.1"/>
    </source>
</evidence>
<dbReference type="Proteomes" id="UP001056012">
    <property type="component" value="Chromosome 8"/>
</dbReference>
<reference evidence="3" key="1">
    <citation type="submission" date="2021-12" db="EMBL/GenBank/DDBJ databases">
        <title>Curvularia clavata genome.</title>
        <authorList>
            <person name="Cao Y."/>
        </authorList>
    </citation>
    <scope>NUCLEOTIDE SEQUENCE</scope>
    <source>
        <strain evidence="3">Yc1106</strain>
    </source>
</reference>
<proteinExistence type="predicted"/>
<feature type="chain" id="PRO_5040303108" evidence="2">
    <location>
        <begin position="25"/>
        <end position="293"/>
    </location>
</feature>
<evidence type="ECO:0000256" key="2">
    <source>
        <dbReference type="SAM" id="SignalP"/>
    </source>
</evidence>
<dbReference type="AlphaFoldDB" id="A0A9Q9DXT9"/>
<keyword evidence="4" id="KW-1185">Reference proteome</keyword>
<protein>
    <submittedName>
        <fullName evidence="3">Uncharacterized protein</fullName>
    </submittedName>
</protein>
<organism evidence="3 4">
    <name type="scientific">Curvularia clavata</name>
    <dbReference type="NCBI Taxonomy" id="95742"/>
    <lineage>
        <taxon>Eukaryota</taxon>
        <taxon>Fungi</taxon>
        <taxon>Dikarya</taxon>
        <taxon>Ascomycota</taxon>
        <taxon>Pezizomycotina</taxon>
        <taxon>Dothideomycetes</taxon>
        <taxon>Pleosporomycetidae</taxon>
        <taxon>Pleosporales</taxon>
        <taxon>Pleosporineae</taxon>
        <taxon>Pleosporaceae</taxon>
        <taxon>Curvularia</taxon>
    </lineage>
</organism>
<evidence type="ECO:0000256" key="1">
    <source>
        <dbReference type="SAM" id="MobiDB-lite"/>
    </source>
</evidence>
<name>A0A9Q9DXT9_CURCL</name>
<feature type="signal peptide" evidence="2">
    <location>
        <begin position="1"/>
        <end position="24"/>
    </location>
</feature>
<sequence length="293" mass="31718">MAFSASPLKTMLFALLLLSTSTIAQNMSNTSNMTSSSDGCDNENNHDIPKNASGTVQTDNLYISVTLGDYRNETSRLGTFKAWRYGYLSAPKNSTAQACVYIFDAIPDAKEGDQLDGCSGVLSTQCIDYLERSWQLSNTTGSAEEELSCPSFNTQSSDFKDACGSSNLNGYISKAINTANTTCALSLPPNNMNWGLPSDYETYPVAGALVSPYDSRADEFKYYEIYAKQPVPFVIADVNMGKAQTRVVCVAPDKAMNGSHEVMDTKSTGAQMEMKNAGWITMLMALLVAALLV</sequence>
<dbReference type="EMBL" id="CP089281">
    <property type="protein sequence ID" value="USP82299.1"/>
    <property type="molecule type" value="Genomic_DNA"/>
</dbReference>
<feature type="region of interest" description="Disordered" evidence="1">
    <location>
        <begin position="30"/>
        <end position="53"/>
    </location>
</feature>